<evidence type="ECO:0000313" key="2">
    <source>
        <dbReference type="Proteomes" id="UP001372338"/>
    </source>
</evidence>
<name>A0AAN9F6J7_CROPI</name>
<comment type="caution">
    <text evidence="1">The sequence shown here is derived from an EMBL/GenBank/DDBJ whole genome shotgun (WGS) entry which is preliminary data.</text>
</comment>
<gene>
    <name evidence="1" type="ORF">RIF29_22116</name>
</gene>
<proteinExistence type="predicted"/>
<accession>A0AAN9F6J7</accession>
<dbReference type="EMBL" id="JAYWIO010000004">
    <property type="protein sequence ID" value="KAK7269390.1"/>
    <property type="molecule type" value="Genomic_DNA"/>
</dbReference>
<organism evidence="1 2">
    <name type="scientific">Crotalaria pallida</name>
    <name type="common">Smooth rattlebox</name>
    <name type="synonym">Crotalaria striata</name>
    <dbReference type="NCBI Taxonomy" id="3830"/>
    <lineage>
        <taxon>Eukaryota</taxon>
        <taxon>Viridiplantae</taxon>
        <taxon>Streptophyta</taxon>
        <taxon>Embryophyta</taxon>
        <taxon>Tracheophyta</taxon>
        <taxon>Spermatophyta</taxon>
        <taxon>Magnoliopsida</taxon>
        <taxon>eudicotyledons</taxon>
        <taxon>Gunneridae</taxon>
        <taxon>Pentapetalae</taxon>
        <taxon>rosids</taxon>
        <taxon>fabids</taxon>
        <taxon>Fabales</taxon>
        <taxon>Fabaceae</taxon>
        <taxon>Papilionoideae</taxon>
        <taxon>50 kb inversion clade</taxon>
        <taxon>genistoids sensu lato</taxon>
        <taxon>core genistoids</taxon>
        <taxon>Crotalarieae</taxon>
        <taxon>Crotalaria</taxon>
    </lineage>
</organism>
<dbReference type="AlphaFoldDB" id="A0AAN9F6J7"/>
<reference evidence="1 2" key="1">
    <citation type="submission" date="2024-01" db="EMBL/GenBank/DDBJ databases">
        <title>The genomes of 5 underutilized Papilionoideae crops provide insights into root nodulation and disease resistanc.</title>
        <authorList>
            <person name="Yuan L."/>
        </authorList>
    </citation>
    <scope>NUCLEOTIDE SEQUENCE [LARGE SCALE GENOMIC DNA]</scope>
    <source>
        <strain evidence="1">ZHUSHIDOU_FW_LH</strain>
        <tissue evidence="1">Leaf</tissue>
    </source>
</reference>
<dbReference type="Proteomes" id="UP001372338">
    <property type="component" value="Unassembled WGS sequence"/>
</dbReference>
<sequence length="74" mass="8345">MPHSILVMGIETALLWQSEFADEVKRKVVEENMPSTLAKLSLSKSKIPRLITLGSVKIGDEAEAKDWEGRERCF</sequence>
<protein>
    <submittedName>
        <fullName evidence="1">Uncharacterized protein</fullName>
    </submittedName>
</protein>
<evidence type="ECO:0000313" key="1">
    <source>
        <dbReference type="EMBL" id="KAK7269390.1"/>
    </source>
</evidence>
<keyword evidence="2" id="KW-1185">Reference proteome</keyword>